<evidence type="ECO:0000313" key="1">
    <source>
        <dbReference type="EMBL" id="KAK1259129.1"/>
    </source>
</evidence>
<evidence type="ECO:0000313" key="2">
    <source>
        <dbReference type="Proteomes" id="UP001179952"/>
    </source>
</evidence>
<dbReference type="EMBL" id="JAUJYN010000012">
    <property type="protein sequence ID" value="KAK1259129.1"/>
    <property type="molecule type" value="Genomic_DNA"/>
</dbReference>
<keyword evidence="2" id="KW-1185">Reference proteome</keyword>
<organism evidence="1 2">
    <name type="scientific">Acorus gramineus</name>
    <name type="common">Dwarf sweet flag</name>
    <dbReference type="NCBI Taxonomy" id="55184"/>
    <lineage>
        <taxon>Eukaryota</taxon>
        <taxon>Viridiplantae</taxon>
        <taxon>Streptophyta</taxon>
        <taxon>Embryophyta</taxon>
        <taxon>Tracheophyta</taxon>
        <taxon>Spermatophyta</taxon>
        <taxon>Magnoliopsida</taxon>
        <taxon>Liliopsida</taxon>
        <taxon>Acoraceae</taxon>
        <taxon>Acorus</taxon>
    </lineage>
</organism>
<proteinExistence type="predicted"/>
<name>A0AAV9A4Q3_ACOGR</name>
<protein>
    <submittedName>
        <fullName evidence="1">Uncharacterized protein</fullName>
    </submittedName>
</protein>
<reference evidence="1" key="1">
    <citation type="journal article" date="2023" name="Nat. Commun.">
        <title>Diploid and tetraploid genomes of Acorus and the evolution of monocots.</title>
        <authorList>
            <person name="Ma L."/>
            <person name="Liu K.W."/>
            <person name="Li Z."/>
            <person name="Hsiao Y.Y."/>
            <person name="Qi Y."/>
            <person name="Fu T."/>
            <person name="Tang G.D."/>
            <person name="Zhang D."/>
            <person name="Sun W.H."/>
            <person name="Liu D.K."/>
            <person name="Li Y."/>
            <person name="Chen G.Z."/>
            <person name="Liu X.D."/>
            <person name="Liao X.Y."/>
            <person name="Jiang Y.T."/>
            <person name="Yu X."/>
            <person name="Hao Y."/>
            <person name="Huang J."/>
            <person name="Zhao X.W."/>
            <person name="Ke S."/>
            <person name="Chen Y.Y."/>
            <person name="Wu W.L."/>
            <person name="Hsu J.L."/>
            <person name="Lin Y.F."/>
            <person name="Huang M.D."/>
            <person name="Li C.Y."/>
            <person name="Huang L."/>
            <person name="Wang Z.W."/>
            <person name="Zhao X."/>
            <person name="Zhong W.Y."/>
            <person name="Peng D.H."/>
            <person name="Ahmad S."/>
            <person name="Lan S."/>
            <person name="Zhang J.S."/>
            <person name="Tsai W.C."/>
            <person name="Van de Peer Y."/>
            <person name="Liu Z.J."/>
        </authorList>
    </citation>
    <scope>NUCLEOTIDE SEQUENCE</scope>
    <source>
        <strain evidence="1">SCP</strain>
    </source>
</reference>
<dbReference type="Proteomes" id="UP001179952">
    <property type="component" value="Unassembled WGS sequence"/>
</dbReference>
<sequence>MVEPIAIPRDDLPLIDLRYEFRRRVAVRADPQVLNYPYRRAWARTDQSECNRQLLAVVAQHPLFQPLLDVENHLRRVHNVPGLTQFLIDLAQHRVHLFAPRVHPVPYEELVHDAFDLYRATTGDFLHALIVQSRANPCDIVPSPNARIDV</sequence>
<gene>
    <name evidence="1" type="ORF">QJS04_geneDACA005624</name>
</gene>
<dbReference type="AlphaFoldDB" id="A0AAV9A4Q3"/>
<comment type="caution">
    <text evidence="1">The sequence shown here is derived from an EMBL/GenBank/DDBJ whole genome shotgun (WGS) entry which is preliminary data.</text>
</comment>
<reference evidence="1" key="2">
    <citation type="submission" date="2023-06" db="EMBL/GenBank/DDBJ databases">
        <authorList>
            <person name="Ma L."/>
            <person name="Liu K.-W."/>
            <person name="Li Z."/>
            <person name="Hsiao Y.-Y."/>
            <person name="Qi Y."/>
            <person name="Fu T."/>
            <person name="Tang G."/>
            <person name="Zhang D."/>
            <person name="Sun W.-H."/>
            <person name="Liu D.-K."/>
            <person name="Li Y."/>
            <person name="Chen G.-Z."/>
            <person name="Liu X.-D."/>
            <person name="Liao X.-Y."/>
            <person name="Jiang Y.-T."/>
            <person name="Yu X."/>
            <person name="Hao Y."/>
            <person name="Huang J."/>
            <person name="Zhao X.-W."/>
            <person name="Ke S."/>
            <person name="Chen Y.-Y."/>
            <person name="Wu W.-L."/>
            <person name="Hsu J.-L."/>
            <person name="Lin Y.-F."/>
            <person name="Huang M.-D."/>
            <person name="Li C.-Y."/>
            <person name="Huang L."/>
            <person name="Wang Z.-W."/>
            <person name="Zhao X."/>
            <person name="Zhong W.-Y."/>
            <person name="Peng D.-H."/>
            <person name="Ahmad S."/>
            <person name="Lan S."/>
            <person name="Zhang J.-S."/>
            <person name="Tsai W.-C."/>
            <person name="Van De Peer Y."/>
            <person name="Liu Z.-J."/>
        </authorList>
    </citation>
    <scope>NUCLEOTIDE SEQUENCE</scope>
    <source>
        <strain evidence="1">SCP</strain>
        <tissue evidence="1">Leaves</tissue>
    </source>
</reference>
<accession>A0AAV9A4Q3</accession>